<feature type="region of interest" description="Disordered" evidence="1">
    <location>
        <begin position="1"/>
        <end position="50"/>
    </location>
</feature>
<reference evidence="2 3" key="1">
    <citation type="submission" date="2018-11" db="EMBL/GenBank/DDBJ databases">
        <title>Genome assembly of Steccherinum ochraceum LE-BIN_3174, the white-rot fungus of the Steccherinaceae family (The Residual Polyporoid clade, Polyporales, Basidiomycota).</title>
        <authorList>
            <person name="Fedorova T.V."/>
            <person name="Glazunova O.A."/>
            <person name="Landesman E.O."/>
            <person name="Moiseenko K.V."/>
            <person name="Psurtseva N.V."/>
            <person name="Savinova O.S."/>
            <person name="Shakhova N.V."/>
            <person name="Tyazhelova T.V."/>
            <person name="Vasina D.V."/>
        </authorList>
    </citation>
    <scope>NUCLEOTIDE SEQUENCE [LARGE SCALE GENOMIC DNA]</scope>
    <source>
        <strain evidence="2 3">LE-BIN_3174</strain>
    </source>
</reference>
<dbReference type="EMBL" id="RWJN01000578">
    <property type="protein sequence ID" value="TCD60550.1"/>
    <property type="molecule type" value="Genomic_DNA"/>
</dbReference>
<proteinExistence type="predicted"/>
<accession>A0A4R0R147</accession>
<feature type="compositionally biased region" description="Polar residues" evidence="1">
    <location>
        <begin position="1"/>
        <end position="10"/>
    </location>
</feature>
<feature type="non-terminal residue" evidence="2">
    <location>
        <position position="1"/>
    </location>
</feature>
<protein>
    <submittedName>
        <fullName evidence="2">Uncharacterized protein</fullName>
    </submittedName>
</protein>
<sequence>DAKFPNSTASGLPPSPSRENPGQVFPKSDPQAAPAESVPGTGGEREPLSFMSNPFALQSVYNKLDAALDEAISALENEESSAGASANEDATVQKFKRWRLELTQIRKSGRIGEEGSSVVQQEGGMFTD</sequence>
<evidence type="ECO:0000313" key="2">
    <source>
        <dbReference type="EMBL" id="TCD60550.1"/>
    </source>
</evidence>
<keyword evidence="3" id="KW-1185">Reference proteome</keyword>
<evidence type="ECO:0000256" key="1">
    <source>
        <dbReference type="SAM" id="MobiDB-lite"/>
    </source>
</evidence>
<name>A0A4R0R147_9APHY</name>
<dbReference type="AlphaFoldDB" id="A0A4R0R147"/>
<organism evidence="2 3">
    <name type="scientific">Steccherinum ochraceum</name>
    <dbReference type="NCBI Taxonomy" id="92696"/>
    <lineage>
        <taxon>Eukaryota</taxon>
        <taxon>Fungi</taxon>
        <taxon>Dikarya</taxon>
        <taxon>Basidiomycota</taxon>
        <taxon>Agaricomycotina</taxon>
        <taxon>Agaricomycetes</taxon>
        <taxon>Polyporales</taxon>
        <taxon>Steccherinaceae</taxon>
        <taxon>Steccherinum</taxon>
    </lineage>
</organism>
<dbReference type="OrthoDB" id="2560792at2759"/>
<gene>
    <name evidence="2" type="ORF">EIP91_009866</name>
</gene>
<comment type="caution">
    <text evidence="2">The sequence shown here is derived from an EMBL/GenBank/DDBJ whole genome shotgun (WGS) entry which is preliminary data.</text>
</comment>
<evidence type="ECO:0000313" key="3">
    <source>
        <dbReference type="Proteomes" id="UP000292702"/>
    </source>
</evidence>
<dbReference type="Proteomes" id="UP000292702">
    <property type="component" value="Unassembled WGS sequence"/>
</dbReference>